<organism evidence="3 4">
    <name type="scientific">Rasamsonia emersonii (strain ATCC 16479 / CBS 393.64 / IMI 116815)</name>
    <dbReference type="NCBI Taxonomy" id="1408163"/>
    <lineage>
        <taxon>Eukaryota</taxon>
        <taxon>Fungi</taxon>
        <taxon>Dikarya</taxon>
        <taxon>Ascomycota</taxon>
        <taxon>Pezizomycotina</taxon>
        <taxon>Eurotiomycetes</taxon>
        <taxon>Eurotiomycetidae</taxon>
        <taxon>Eurotiales</taxon>
        <taxon>Trichocomaceae</taxon>
        <taxon>Rasamsonia</taxon>
    </lineage>
</organism>
<dbReference type="PANTHER" id="PTHR20858">
    <property type="entry name" value="PHOSPHOMETHYLPYRIMIDINE KINASE"/>
    <property type="match status" value="1"/>
</dbReference>
<proteinExistence type="predicted"/>
<dbReference type="SUPFAM" id="SSF48613">
    <property type="entry name" value="Heme oxygenase-like"/>
    <property type="match status" value="1"/>
</dbReference>
<protein>
    <submittedName>
        <fullName evidence="3">Thiamin biosynthesis protein Thi-4</fullName>
    </submittedName>
</protein>
<dbReference type="PANTHER" id="PTHR20858:SF17">
    <property type="entry name" value="HYDROXYMETHYLPYRIMIDINE_PHOSPHOMETHYLPYRIMIDINE KINASE THI20-RELATED"/>
    <property type="match status" value="1"/>
</dbReference>
<sequence length="537" mass="58986">MTPKRVLVIAGSDSSGGAGLEADQRVLAAHGCYALTATTGLTAQNTLGVQDIHVVPPAFVRKQIKAALEDIGADVVKLETVDVIADAFADHGVSTVVLDPVSSLSFHLLDVFVVFLTALQNKVMVSTSGSRLLPQDAVEGLRTRLLPLTTVLTPNIPEAKLLLENAGVEFKDPQNVEDMISLAKQVHDLGPESVLLKGGHLPLTRDRKTARSAEEAQIVIDVLYDGEKVTLFETDFLTSKNTHGTGCSLASAIAANLASGKDLERAVRAAVRFVEAGIKTSVNMGQGSGPINHFHSMYSLPFAPGRFLEYVLDRPDVKSVWKAFTEHEFVTGIGNGTLPVERFKDYLVQDYLYLVHFARSNALAAYKARTMDSIAAVRIRPLLDNYFGLVLTCRIDSLPILSYTLTERWLCTSITANHSACRRRKWKGLLRNKVALAPCLIGYGAIARRLYDDKDSVRDGNKFWKWVENYVAEDYTEAVRIGTARATPVHELADSVLALLEEHMRRVSPSRLEDLVRIFIRATELEIGFWDMGLSGK</sequence>
<dbReference type="CDD" id="cd01169">
    <property type="entry name" value="HMPP_kinase"/>
    <property type="match status" value="1"/>
</dbReference>
<dbReference type="InterPro" id="IPR004399">
    <property type="entry name" value="HMP/HMP-P_kinase_dom"/>
</dbReference>
<feature type="domain" description="Pyridoxamine kinase/Phosphomethylpyrimidine kinase" evidence="2">
    <location>
        <begin position="13"/>
        <end position="102"/>
    </location>
</feature>
<feature type="domain" description="Thiaminase-2/PQQC" evidence="1">
    <location>
        <begin position="315"/>
        <end position="374"/>
    </location>
</feature>
<evidence type="ECO:0000313" key="4">
    <source>
        <dbReference type="Proteomes" id="UP000053958"/>
    </source>
</evidence>
<dbReference type="Pfam" id="PF03070">
    <property type="entry name" value="TENA_THI-4"/>
    <property type="match status" value="2"/>
</dbReference>
<dbReference type="EMBL" id="LASV01000061">
    <property type="protein sequence ID" value="KKA24501.1"/>
    <property type="molecule type" value="Genomic_DNA"/>
</dbReference>
<dbReference type="InterPro" id="IPR013749">
    <property type="entry name" value="PM/HMP-P_kinase-1"/>
</dbReference>
<dbReference type="SUPFAM" id="SSF53613">
    <property type="entry name" value="Ribokinase-like"/>
    <property type="match status" value="1"/>
</dbReference>
<dbReference type="InterPro" id="IPR004305">
    <property type="entry name" value="Thiaminase-2/PQQC"/>
</dbReference>
<feature type="domain" description="Pyridoxamine kinase/Phosphomethylpyrimidine kinase" evidence="2">
    <location>
        <begin position="123"/>
        <end position="292"/>
    </location>
</feature>
<dbReference type="InterPro" id="IPR029056">
    <property type="entry name" value="Ribokinase-like"/>
</dbReference>
<evidence type="ECO:0000313" key="3">
    <source>
        <dbReference type="EMBL" id="KKA24501.1"/>
    </source>
</evidence>
<dbReference type="GeneID" id="25313881"/>
<dbReference type="GO" id="GO:0005829">
    <property type="term" value="C:cytosol"/>
    <property type="evidence" value="ECO:0007669"/>
    <property type="project" value="TreeGrafter"/>
</dbReference>
<keyword evidence="4" id="KW-1185">Reference proteome</keyword>
<dbReference type="GO" id="GO:0008902">
    <property type="term" value="F:hydroxymethylpyrimidine kinase activity"/>
    <property type="evidence" value="ECO:0007669"/>
    <property type="project" value="TreeGrafter"/>
</dbReference>
<reference evidence="3 4" key="1">
    <citation type="submission" date="2015-04" db="EMBL/GenBank/DDBJ databases">
        <authorList>
            <person name="Heijne W.H."/>
            <person name="Fedorova N.D."/>
            <person name="Nierman W.C."/>
            <person name="Vollebregt A.W."/>
            <person name="Zhao Z."/>
            <person name="Wu L."/>
            <person name="Kumar M."/>
            <person name="Stam H."/>
            <person name="van den Berg M.A."/>
            <person name="Pel H.J."/>
        </authorList>
    </citation>
    <scope>NUCLEOTIDE SEQUENCE [LARGE SCALE GENOMIC DNA]</scope>
    <source>
        <strain evidence="3 4">CBS 393.64</strain>
    </source>
</reference>
<dbReference type="GO" id="GO:0008972">
    <property type="term" value="F:phosphomethylpyrimidine kinase activity"/>
    <property type="evidence" value="ECO:0007669"/>
    <property type="project" value="InterPro"/>
</dbReference>
<dbReference type="Gene3D" id="3.40.1190.20">
    <property type="match status" value="1"/>
</dbReference>
<comment type="caution">
    <text evidence="3">The sequence shown here is derived from an EMBL/GenBank/DDBJ whole genome shotgun (WGS) entry which is preliminary data.</text>
</comment>
<evidence type="ECO:0000259" key="2">
    <source>
        <dbReference type="Pfam" id="PF08543"/>
    </source>
</evidence>
<accession>A0A0F4Z334</accession>
<dbReference type="Pfam" id="PF08543">
    <property type="entry name" value="Phos_pyr_kin"/>
    <property type="match status" value="2"/>
</dbReference>
<name>A0A0F4Z334_RASE3</name>
<dbReference type="STRING" id="1408163.A0A0F4Z334"/>
<feature type="domain" description="Thiaminase-2/PQQC" evidence="1">
    <location>
        <begin position="418"/>
        <end position="534"/>
    </location>
</feature>
<dbReference type="Gene3D" id="1.20.910.10">
    <property type="entry name" value="Heme oxygenase-like"/>
    <property type="match status" value="1"/>
</dbReference>
<dbReference type="AlphaFoldDB" id="A0A0F4Z334"/>
<dbReference type="OrthoDB" id="10028886at2759"/>
<dbReference type="Proteomes" id="UP000053958">
    <property type="component" value="Unassembled WGS sequence"/>
</dbReference>
<dbReference type="CDD" id="cd19367">
    <property type="entry name" value="TenA_C_ScTHI20-like"/>
    <property type="match status" value="1"/>
</dbReference>
<dbReference type="RefSeq" id="XP_013331113.1">
    <property type="nucleotide sequence ID" value="XM_013475659.1"/>
</dbReference>
<evidence type="ECO:0000259" key="1">
    <source>
        <dbReference type="Pfam" id="PF03070"/>
    </source>
</evidence>
<dbReference type="InterPro" id="IPR016084">
    <property type="entry name" value="Haem_Oase-like_multi-hlx"/>
</dbReference>
<gene>
    <name evidence="3" type="ORF">T310_1530</name>
</gene>
<dbReference type="GO" id="GO:0009228">
    <property type="term" value="P:thiamine biosynthetic process"/>
    <property type="evidence" value="ECO:0007669"/>
    <property type="project" value="InterPro"/>
</dbReference>
<dbReference type="NCBIfam" id="TIGR00097">
    <property type="entry name" value="HMP-P_kinase"/>
    <property type="match status" value="1"/>
</dbReference>